<evidence type="ECO:0000313" key="3">
    <source>
        <dbReference type="EMBL" id="KAG5959265.1"/>
    </source>
</evidence>
<dbReference type="GO" id="GO:0004521">
    <property type="term" value="F:RNA endonuclease activity"/>
    <property type="evidence" value="ECO:0007669"/>
    <property type="project" value="InterPro"/>
</dbReference>
<dbReference type="GO" id="GO:0005524">
    <property type="term" value="F:ATP binding"/>
    <property type="evidence" value="ECO:0007669"/>
    <property type="project" value="InterPro"/>
</dbReference>
<feature type="compositionally biased region" description="Low complexity" evidence="1">
    <location>
        <begin position="255"/>
        <end position="280"/>
    </location>
</feature>
<gene>
    <name evidence="3" type="ORF">E4U56_005064</name>
</gene>
<dbReference type="GO" id="GO:0004674">
    <property type="term" value="F:protein serine/threonine kinase activity"/>
    <property type="evidence" value="ECO:0007669"/>
    <property type="project" value="InterPro"/>
</dbReference>
<protein>
    <recommendedName>
        <fullName evidence="2">Protein kinase domain-containing protein</fullName>
    </recommendedName>
</protein>
<evidence type="ECO:0000256" key="1">
    <source>
        <dbReference type="SAM" id="MobiDB-lite"/>
    </source>
</evidence>
<comment type="caution">
    <text evidence="3">The sequence shown here is derived from an EMBL/GenBank/DDBJ whole genome shotgun (WGS) entry which is preliminary data.</text>
</comment>
<dbReference type="Pfam" id="PF00069">
    <property type="entry name" value="Pkinase"/>
    <property type="match status" value="1"/>
</dbReference>
<dbReference type="SUPFAM" id="SSF56112">
    <property type="entry name" value="Protein kinase-like (PK-like)"/>
    <property type="match status" value="1"/>
</dbReference>
<name>A0A9P7MMM6_9HYPO</name>
<dbReference type="InterPro" id="IPR045133">
    <property type="entry name" value="IRE1/2-like"/>
</dbReference>
<proteinExistence type="predicted"/>
<dbReference type="EMBL" id="SRPS01000343">
    <property type="protein sequence ID" value="KAG5959265.1"/>
    <property type="molecule type" value="Genomic_DNA"/>
</dbReference>
<evidence type="ECO:0000259" key="2">
    <source>
        <dbReference type="PROSITE" id="PS50011"/>
    </source>
</evidence>
<evidence type="ECO:0000313" key="4">
    <source>
        <dbReference type="Proteomes" id="UP000784919"/>
    </source>
</evidence>
<dbReference type="InterPro" id="IPR011009">
    <property type="entry name" value="Kinase-like_dom_sf"/>
</dbReference>
<feature type="region of interest" description="Disordered" evidence="1">
    <location>
        <begin position="249"/>
        <end position="322"/>
    </location>
</feature>
<dbReference type="GO" id="GO:0036498">
    <property type="term" value="P:IRE1-mediated unfolded protein response"/>
    <property type="evidence" value="ECO:0007669"/>
    <property type="project" value="TreeGrafter"/>
</dbReference>
<sequence>MEVYDFAQIFVEKDGELKFGYTNVIICGPDGDLYYANTEDRFLTSSEIDIDNLDKTSINTDGCWPLYSPRFLQAPSTISPDSYVKGPNLSIYEYDPKETPVSDLILHEVEAYELLKRHPHPNIVEYRGCVVRDDRITGICLAKYKMTLSERMADSTPFDKDLFLDGIERGIRHLHSLGIVHNDINPANIMLDELDCPIIIDFDAWQKNGQELGITKGTSGWMIEGSEYALFENDFFAFSKIQEYIYDPSSGKPLSRSTSSNSSQTTMSSTTSSGSTWDVSDAFEIIPESPVEGERQHTTTTPPPLGAQGLRSTGEASPEDTETEIAEQVNAFMYTLQVST</sequence>
<accession>A0A9P7MMM6</accession>
<dbReference type="OrthoDB" id="4062651at2759"/>
<dbReference type="PROSITE" id="PS50011">
    <property type="entry name" value="PROTEIN_KINASE_DOM"/>
    <property type="match status" value="1"/>
</dbReference>
<dbReference type="PANTHER" id="PTHR13954:SF6">
    <property type="entry name" value="NON-SPECIFIC SERINE_THREONINE PROTEIN KINASE"/>
    <property type="match status" value="1"/>
</dbReference>
<organism evidence="3 4">
    <name type="scientific">Claviceps arundinis</name>
    <dbReference type="NCBI Taxonomy" id="1623583"/>
    <lineage>
        <taxon>Eukaryota</taxon>
        <taxon>Fungi</taxon>
        <taxon>Dikarya</taxon>
        <taxon>Ascomycota</taxon>
        <taxon>Pezizomycotina</taxon>
        <taxon>Sordariomycetes</taxon>
        <taxon>Hypocreomycetidae</taxon>
        <taxon>Hypocreales</taxon>
        <taxon>Clavicipitaceae</taxon>
        <taxon>Claviceps</taxon>
    </lineage>
</organism>
<dbReference type="GO" id="GO:0051082">
    <property type="term" value="F:unfolded protein binding"/>
    <property type="evidence" value="ECO:0007669"/>
    <property type="project" value="TreeGrafter"/>
</dbReference>
<dbReference type="InterPro" id="IPR000719">
    <property type="entry name" value="Prot_kinase_dom"/>
</dbReference>
<dbReference type="GO" id="GO:0070059">
    <property type="term" value="P:intrinsic apoptotic signaling pathway in response to endoplasmic reticulum stress"/>
    <property type="evidence" value="ECO:0007669"/>
    <property type="project" value="TreeGrafter"/>
</dbReference>
<dbReference type="GO" id="GO:1990604">
    <property type="term" value="C:IRE1-TRAF2-ASK1 complex"/>
    <property type="evidence" value="ECO:0007669"/>
    <property type="project" value="TreeGrafter"/>
</dbReference>
<reference evidence="3" key="1">
    <citation type="journal article" date="2020" name="bioRxiv">
        <title>Whole genome comparisons of ergot fungi reveals the divergence and evolution of species within the genus Claviceps are the result of varying mechanisms driving genome evolution and host range expansion.</title>
        <authorList>
            <person name="Wyka S.A."/>
            <person name="Mondo S.J."/>
            <person name="Liu M."/>
            <person name="Dettman J."/>
            <person name="Nalam V."/>
            <person name="Broders K.D."/>
        </authorList>
    </citation>
    <scope>NUCLEOTIDE SEQUENCE</scope>
    <source>
        <strain evidence="3">CCC 1102</strain>
    </source>
</reference>
<dbReference type="AlphaFoldDB" id="A0A9P7MMM6"/>
<dbReference type="PANTHER" id="PTHR13954">
    <property type="entry name" value="IRE1-RELATED"/>
    <property type="match status" value="1"/>
</dbReference>
<dbReference type="Proteomes" id="UP000784919">
    <property type="component" value="Unassembled WGS sequence"/>
</dbReference>
<feature type="domain" description="Protein kinase" evidence="2">
    <location>
        <begin position="19"/>
        <end position="340"/>
    </location>
</feature>
<dbReference type="Gene3D" id="1.10.510.10">
    <property type="entry name" value="Transferase(Phosphotransferase) domain 1"/>
    <property type="match status" value="1"/>
</dbReference>